<protein>
    <recommendedName>
        <fullName evidence="3">HMG box domain-containing protein</fullName>
    </recommendedName>
</protein>
<dbReference type="SMART" id="SM00398">
    <property type="entry name" value="HMG"/>
    <property type="match status" value="1"/>
</dbReference>
<feature type="compositionally biased region" description="Basic residues" evidence="2">
    <location>
        <begin position="191"/>
        <end position="200"/>
    </location>
</feature>
<feature type="domain" description="HMG box" evidence="3">
    <location>
        <begin position="355"/>
        <end position="414"/>
    </location>
</feature>
<dbReference type="EMBL" id="JH431929">
    <property type="status" value="NOT_ANNOTATED_CDS"/>
    <property type="molecule type" value="Genomic_DNA"/>
</dbReference>
<dbReference type="STRING" id="126957.T1J7G7"/>
<evidence type="ECO:0000256" key="2">
    <source>
        <dbReference type="SAM" id="MobiDB-lite"/>
    </source>
</evidence>
<dbReference type="PANTHER" id="PTHR46584:SF1">
    <property type="entry name" value="HMG DOMAIN-CONTAINING PROTEIN 4"/>
    <property type="match status" value="1"/>
</dbReference>
<dbReference type="Proteomes" id="UP000014500">
    <property type="component" value="Unassembled WGS sequence"/>
</dbReference>
<sequence>MSKKRKSTDEMQRDFSFDSPSSKKQRKPEDMALLSESVSGISRSGRVRKKSAKLMEMEDFETPEIDATDTDGKNQKQQKKGKYSVVASGTAPLDDEELIEEGEGNKKVAPIKICSRPTGSSSSSTKPSVLAGLPASGYISDHPLLSVTINKSLSEGKSKKKSGLKSPIKMEKFSYLIEDDHSPPEISSPKHSTKKKKKKSKSNDQESGLSALDLLAAGGLTDSPPEVRVKSKSRSRKKSSKHGSDQPSFILPHLMDAESPDVDVGDDDLADSSELVIAEPLPKVSSSKKKKKRSHDTGKIKIKIEPNDEFDDIDSSNIMATSTPHSHPHSVYLAEKKKVKKQKVPNSGGKIVGRKGRPMTAYTLWCRDHRPWIVAENPDMDFAGISRRLGEVWQALPDKEKLFWRRQAKRLSAKTLVNSGTSGENQPKSKLLNKQPRPVYYSETELSPQVRDLYKVVGIAPIDVAAHLKLLGESLSIIGQRLTEREVKIWRQIESNFGQIAVSGSLSVLLDSTLCALGPLFCLSAELPEFEDCSHETLGSILDNIAYIMPGL</sequence>
<proteinExistence type="predicted"/>
<evidence type="ECO:0000313" key="4">
    <source>
        <dbReference type="EnsemblMetazoa" id="SMAR009610-PA"/>
    </source>
</evidence>
<evidence type="ECO:0000256" key="1">
    <source>
        <dbReference type="PROSITE-ProRule" id="PRU00267"/>
    </source>
</evidence>
<feature type="DNA-binding region" description="HMG box" evidence="1">
    <location>
        <begin position="355"/>
        <end position="414"/>
    </location>
</feature>
<reference evidence="4" key="2">
    <citation type="submission" date="2015-02" db="UniProtKB">
        <authorList>
            <consortium name="EnsemblMetazoa"/>
        </authorList>
    </citation>
    <scope>IDENTIFICATION</scope>
</reference>
<keyword evidence="5" id="KW-1185">Reference proteome</keyword>
<feature type="compositionally biased region" description="Low complexity" evidence="2">
    <location>
        <begin position="35"/>
        <end position="44"/>
    </location>
</feature>
<reference evidence="5" key="1">
    <citation type="submission" date="2011-05" db="EMBL/GenBank/DDBJ databases">
        <authorList>
            <person name="Richards S.R."/>
            <person name="Qu J."/>
            <person name="Jiang H."/>
            <person name="Jhangiani S.N."/>
            <person name="Agravi P."/>
            <person name="Goodspeed R."/>
            <person name="Gross S."/>
            <person name="Mandapat C."/>
            <person name="Jackson L."/>
            <person name="Mathew T."/>
            <person name="Pu L."/>
            <person name="Thornton R."/>
            <person name="Saada N."/>
            <person name="Wilczek-Boney K.B."/>
            <person name="Lee S."/>
            <person name="Kovar C."/>
            <person name="Wu Y."/>
            <person name="Scherer S.E."/>
            <person name="Worley K.C."/>
            <person name="Muzny D.M."/>
            <person name="Gibbs R."/>
        </authorList>
    </citation>
    <scope>NUCLEOTIDE SEQUENCE</scope>
    <source>
        <strain evidence="5">Brora</strain>
    </source>
</reference>
<dbReference type="AlphaFoldDB" id="T1J7G7"/>
<feature type="compositionally biased region" description="Acidic residues" evidence="2">
    <location>
        <begin position="258"/>
        <end position="271"/>
    </location>
</feature>
<feature type="compositionally biased region" description="Low complexity" evidence="2">
    <location>
        <begin position="115"/>
        <end position="128"/>
    </location>
</feature>
<dbReference type="InterPro" id="IPR009071">
    <property type="entry name" value="HMG_box_dom"/>
</dbReference>
<feature type="compositionally biased region" description="Acidic residues" evidence="2">
    <location>
        <begin position="57"/>
        <end position="69"/>
    </location>
</feature>
<dbReference type="CDD" id="cd00084">
    <property type="entry name" value="HMG-box_SF"/>
    <property type="match status" value="1"/>
</dbReference>
<feature type="compositionally biased region" description="Basic residues" evidence="2">
    <location>
        <begin position="230"/>
        <end position="241"/>
    </location>
</feature>
<keyword evidence="1" id="KW-0238">DNA-binding</keyword>
<feature type="compositionally biased region" description="Basic and acidic residues" evidence="2">
    <location>
        <begin position="7"/>
        <end position="16"/>
    </location>
</feature>
<evidence type="ECO:0000313" key="5">
    <source>
        <dbReference type="Proteomes" id="UP000014500"/>
    </source>
</evidence>
<dbReference type="Gene3D" id="1.10.30.10">
    <property type="entry name" value="High mobility group box domain"/>
    <property type="match status" value="1"/>
</dbReference>
<evidence type="ECO:0000259" key="3">
    <source>
        <dbReference type="PROSITE" id="PS50118"/>
    </source>
</evidence>
<dbReference type="InterPro" id="IPR042477">
    <property type="entry name" value="HMGXB4"/>
</dbReference>
<dbReference type="SUPFAM" id="SSF47095">
    <property type="entry name" value="HMG-box"/>
    <property type="match status" value="1"/>
</dbReference>
<accession>T1J7G7</accession>
<dbReference type="GO" id="GO:0003677">
    <property type="term" value="F:DNA binding"/>
    <property type="evidence" value="ECO:0007669"/>
    <property type="project" value="UniProtKB-UniRule"/>
</dbReference>
<dbReference type="Pfam" id="PF00505">
    <property type="entry name" value="HMG_box"/>
    <property type="match status" value="1"/>
</dbReference>
<feature type="compositionally biased region" description="Low complexity" evidence="2">
    <location>
        <begin position="207"/>
        <end position="223"/>
    </location>
</feature>
<dbReference type="PROSITE" id="PS50118">
    <property type="entry name" value="HMG_BOX_2"/>
    <property type="match status" value="1"/>
</dbReference>
<dbReference type="InterPro" id="IPR036910">
    <property type="entry name" value="HMG_box_dom_sf"/>
</dbReference>
<feature type="region of interest" description="Disordered" evidence="2">
    <location>
        <begin position="175"/>
        <end position="298"/>
    </location>
</feature>
<feature type="region of interest" description="Disordered" evidence="2">
    <location>
        <begin position="1"/>
        <end position="140"/>
    </location>
</feature>
<dbReference type="HOGENOM" id="CLU_493754_0_0_1"/>
<organism evidence="4 5">
    <name type="scientific">Strigamia maritima</name>
    <name type="common">European centipede</name>
    <name type="synonym">Geophilus maritimus</name>
    <dbReference type="NCBI Taxonomy" id="126957"/>
    <lineage>
        <taxon>Eukaryota</taxon>
        <taxon>Metazoa</taxon>
        <taxon>Ecdysozoa</taxon>
        <taxon>Arthropoda</taxon>
        <taxon>Myriapoda</taxon>
        <taxon>Chilopoda</taxon>
        <taxon>Pleurostigmophora</taxon>
        <taxon>Geophilomorpha</taxon>
        <taxon>Linotaeniidae</taxon>
        <taxon>Strigamia</taxon>
    </lineage>
</organism>
<feature type="compositionally biased region" description="Acidic residues" evidence="2">
    <location>
        <begin position="93"/>
        <end position="102"/>
    </location>
</feature>
<dbReference type="EnsemblMetazoa" id="SMAR009610-RA">
    <property type="protein sequence ID" value="SMAR009610-PA"/>
    <property type="gene ID" value="SMAR009610"/>
</dbReference>
<name>T1J7G7_STRMM</name>
<keyword evidence="1" id="KW-0539">Nucleus</keyword>
<dbReference type="GO" id="GO:0005634">
    <property type="term" value="C:nucleus"/>
    <property type="evidence" value="ECO:0007669"/>
    <property type="project" value="UniProtKB-UniRule"/>
</dbReference>
<dbReference type="eggNOG" id="ENOG502QSH9">
    <property type="taxonomic scope" value="Eukaryota"/>
</dbReference>
<dbReference type="PANTHER" id="PTHR46584">
    <property type="entry name" value="HMG DOMAIN-CONTAINING PROTEIN 4"/>
    <property type="match status" value="1"/>
</dbReference>